<feature type="domain" description="Thioredoxin" evidence="1">
    <location>
        <begin position="22"/>
        <end position="161"/>
    </location>
</feature>
<dbReference type="GeneID" id="94579740"/>
<dbReference type="InterPro" id="IPR013766">
    <property type="entry name" value="Thioredoxin_domain"/>
</dbReference>
<dbReference type="RefSeq" id="WP_085367121.1">
    <property type="nucleotide sequence ID" value="NZ_CAUJPZ010000072.1"/>
</dbReference>
<dbReference type="PANTHER" id="PTHR42852">
    <property type="entry name" value="THIOL:DISULFIDE INTERCHANGE PROTEIN DSBE"/>
    <property type="match status" value="1"/>
</dbReference>
<evidence type="ECO:0000313" key="3">
    <source>
        <dbReference type="Proteomes" id="UP000193118"/>
    </source>
</evidence>
<protein>
    <submittedName>
        <fullName evidence="2">Thioredoxin</fullName>
    </submittedName>
</protein>
<evidence type="ECO:0000259" key="1">
    <source>
        <dbReference type="PROSITE" id="PS51352"/>
    </source>
</evidence>
<dbReference type="EMBL" id="MTBO01000059">
    <property type="protein sequence ID" value="OSI13754.1"/>
    <property type="molecule type" value="Genomic_DNA"/>
</dbReference>
<dbReference type="CDD" id="cd02966">
    <property type="entry name" value="TlpA_like_family"/>
    <property type="match status" value="1"/>
</dbReference>
<dbReference type="SUPFAM" id="SSF52833">
    <property type="entry name" value="Thioredoxin-like"/>
    <property type="match status" value="1"/>
</dbReference>
<dbReference type="STRING" id="194197.BWD09_12580"/>
<accession>A0A1X3D222</accession>
<name>A0A1X3D222_9NEIS</name>
<dbReference type="AlphaFoldDB" id="A0A1X3D222"/>
<organism evidence="2 3">
    <name type="scientific">Neisseria dentiae</name>
    <dbReference type="NCBI Taxonomy" id="194197"/>
    <lineage>
        <taxon>Bacteria</taxon>
        <taxon>Pseudomonadati</taxon>
        <taxon>Pseudomonadota</taxon>
        <taxon>Betaproteobacteria</taxon>
        <taxon>Neisseriales</taxon>
        <taxon>Neisseriaceae</taxon>
        <taxon>Neisseria</taxon>
    </lineage>
</organism>
<dbReference type="Proteomes" id="UP000193118">
    <property type="component" value="Unassembled WGS sequence"/>
</dbReference>
<dbReference type="InterPro" id="IPR050553">
    <property type="entry name" value="Thioredoxin_ResA/DsbE_sf"/>
</dbReference>
<dbReference type="Pfam" id="PF08534">
    <property type="entry name" value="Redoxin"/>
    <property type="match status" value="1"/>
</dbReference>
<dbReference type="OrthoDB" id="9811352at2"/>
<keyword evidence="3" id="KW-1185">Reference proteome</keyword>
<comment type="caution">
    <text evidence="2">The sequence shown here is derived from an EMBL/GenBank/DDBJ whole genome shotgun (WGS) entry which is preliminary data.</text>
</comment>
<proteinExistence type="predicted"/>
<dbReference type="GO" id="GO:0016491">
    <property type="term" value="F:oxidoreductase activity"/>
    <property type="evidence" value="ECO:0007669"/>
    <property type="project" value="InterPro"/>
</dbReference>
<gene>
    <name evidence="2" type="ORF">BWD09_12580</name>
</gene>
<dbReference type="InterPro" id="IPR013740">
    <property type="entry name" value="Redoxin"/>
</dbReference>
<dbReference type="InterPro" id="IPR036249">
    <property type="entry name" value="Thioredoxin-like_sf"/>
</dbReference>
<evidence type="ECO:0000313" key="2">
    <source>
        <dbReference type="EMBL" id="OSI13754.1"/>
    </source>
</evidence>
<sequence>MKKILTAAAALIVAALLAFVLWPKNQPATTFSLPDLNGKTVSNADLQGKVTLINFWYPSCPGCVSEMPKLIQTAKDYHGKDFQIIAISLPYDPLESVKNYAADRQLPFTVMYDADGKTGKAFGVKVAPTSFFVNKKGELLKTFAGEPDFAKLYQEIDRELAK</sequence>
<dbReference type="Gene3D" id="3.40.30.10">
    <property type="entry name" value="Glutaredoxin"/>
    <property type="match status" value="1"/>
</dbReference>
<dbReference type="PROSITE" id="PS51352">
    <property type="entry name" value="THIOREDOXIN_2"/>
    <property type="match status" value="1"/>
</dbReference>
<dbReference type="PANTHER" id="PTHR42852:SF18">
    <property type="entry name" value="CHROMOSOME UNDETERMINED SCAFFOLD_47, WHOLE GENOME SHOTGUN SEQUENCE"/>
    <property type="match status" value="1"/>
</dbReference>
<reference evidence="3" key="1">
    <citation type="submission" date="2017-01" db="EMBL/GenBank/DDBJ databases">
        <authorList>
            <person name="Wolfgang W.J."/>
            <person name="Cole J."/>
            <person name="Wroblewski D."/>
            <person name="Mcginnis J."/>
            <person name="Musser K.A."/>
        </authorList>
    </citation>
    <scope>NUCLEOTIDE SEQUENCE [LARGE SCALE GENOMIC DNA]</scope>
    <source>
        <strain evidence="3">DSM 19151</strain>
    </source>
</reference>